<feature type="compositionally biased region" description="Basic and acidic residues" evidence="1">
    <location>
        <begin position="85"/>
        <end position="103"/>
    </location>
</feature>
<reference evidence="3 4" key="1">
    <citation type="submission" date="2020-08" db="EMBL/GenBank/DDBJ databases">
        <title>A Genomic Blueprint of the Chicken Gut Microbiome.</title>
        <authorList>
            <person name="Gilroy R."/>
            <person name="Ravi A."/>
            <person name="Getino M."/>
            <person name="Pursley I."/>
            <person name="Horton D.L."/>
            <person name="Alikhan N.-F."/>
            <person name="Baker D."/>
            <person name="Gharbi K."/>
            <person name="Hall N."/>
            <person name="Watson M."/>
            <person name="Adriaenssens E.M."/>
            <person name="Foster-Nyarko E."/>
            <person name="Jarju S."/>
            <person name="Secka A."/>
            <person name="Antonio M."/>
            <person name="Oren A."/>
            <person name="Chaudhuri R."/>
            <person name="La Ragione R.M."/>
            <person name="Hildebrand F."/>
            <person name="Pallen M.J."/>
        </authorList>
    </citation>
    <scope>NUCLEOTIDE SEQUENCE [LARGE SCALE GENOMIC DNA]</scope>
    <source>
        <strain evidence="3 4">Sa1YUN3</strain>
    </source>
</reference>
<evidence type="ECO:0000256" key="1">
    <source>
        <dbReference type="SAM" id="MobiDB-lite"/>
    </source>
</evidence>
<dbReference type="PROSITE" id="PS50943">
    <property type="entry name" value="HTH_CROC1"/>
    <property type="match status" value="1"/>
</dbReference>
<dbReference type="Proteomes" id="UP000616346">
    <property type="component" value="Unassembled WGS sequence"/>
</dbReference>
<organism evidence="3 4">
    <name type="scientific">Phocaeicola faecium</name>
    <dbReference type="NCBI Taxonomy" id="2762213"/>
    <lineage>
        <taxon>Bacteria</taxon>
        <taxon>Pseudomonadati</taxon>
        <taxon>Bacteroidota</taxon>
        <taxon>Bacteroidia</taxon>
        <taxon>Bacteroidales</taxon>
        <taxon>Bacteroidaceae</taxon>
        <taxon>Phocaeicola</taxon>
    </lineage>
</organism>
<dbReference type="Pfam" id="PF01381">
    <property type="entry name" value="HTH_3"/>
    <property type="match status" value="1"/>
</dbReference>
<name>A0ABR8V8K8_9BACT</name>
<dbReference type="InterPro" id="IPR001387">
    <property type="entry name" value="Cro/C1-type_HTH"/>
</dbReference>
<feature type="region of interest" description="Disordered" evidence="1">
    <location>
        <begin position="82"/>
        <end position="111"/>
    </location>
</feature>
<accession>A0ABR8V8K8</accession>
<protein>
    <submittedName>
        <fullName evidence="3">Helix-turn-helix transcriptional regulator</fullName>
    </submittedName>
</protein>
<evidence type="ECO:0000259" key="2">
    <source>
        <dbReference type="PROSITE" id="PS50943"/>
    </source>
</evidence>
<dbReference type="RefSeq" id="WP_191709467.1">
    <property type="nucleotide sequence ID" value="NZ_JACSPQ010000001.1"/>
</dbReference>
<dbReference type="SMART" id="SM00530">
    <property type="entry name" value="HTH_XRE"/>
    <property type="match status" value="1"/>
</dbReference>
<evidence type="ECO:0000313" key="4">
    <source>
        <dbReference type="Proteomes" id="UP000616346"/>
    </source>
</evidence>
<keyword evidence="4" id="KW-1185">Reference proteome</keyword>
<dbReference type="EMBL" id="JACSPQ010000001">
    <property type="protein sequence ID" value="MBD8001095.1"/>
    <property type="molecule type" value="Genomic_DNA"/>
</dbReference>
<proteinExistence type="predicted"/>
<dbReference type="SUPFAM" id="SSF47413">
    <property type="entry name" value="lambda repressor-like DNA-binding domains"/>
    <property type="match status" value="1"/>
</dbReference>
<sequence length="149" mass="17317">MKDRIQQIMQKEGLTNAEFAEKIGVSTSSLSHIFSGRNNPSLDVVMRIHKACPYVNLDWLLYGEGQMESRKQAVTGIDQFSQAAENREFTDRPSGDNDFRKENPPQPPFYMPKETVREEIKYIEKPHPKITEIRIFFDNGTYETFKPEK</sequence>
<evidence type="ECO:0000313" key="3">
    <source>
        <dbReference type="EMBL" id="MBD8001095.1"/>
    </source>
</evidence>
<feature type="domain" description="HTH cro/C1-type" evidence="2">
    <location>
        <begin position="5"/>
        <end position="60"/>
    </location>
</feature>
<dbReference type="InterPro" id="IPR010982">
    <property type="entry name" value="Lambda_DNA-bd_dom_sf"/>
</dbReference>
<comment type="caution">
    <text evidence="3">The sequence shown here is derived from an EMBL/GenBank/DDBJ whole genome shotgun (WGS) entry which is preliminary data.</text>
</comment>
<gene>
    <name evidence="3" type="ORF">H9626_02520</name>
</gene>
<dbReference type="Gene3D" id="1.10.260.40">
    <property type="entry name" value="lambda repressor-like DNA-binding domains"/>
    <property type="match status" value="1"/>
</dbReference>
<dbReference type="CDD" id="cd00093">
    <property type="entry name" value="HTH_XRE"/>
    <property type="match status" value="1"/>
</dbReference>